<gene>
    <name evidence="2" type="ORF">TRFO_17259</name>
</gene>
<dbReference type="AlphaFoldDB" id="A0A1J4KNH9"/>
<dbReference type="RefSeq" id="XP_068365931.1">
    <property type="nucleotide sequence ID" value="XM_068499478.1"/>
</dbReference>
<dbReference type="VEuPathDB" id="TrichDB:TRFO_17259"/>
<evidence type="ECO:0000313" key="3">
    <source>
        <dbReference type="Proteomes" id="UP000179807"/>
    </source>
</evidence>
<dbReference type="GeneID" id="94834182"/>
<dbReference type="EMBL" id="MLAK01000555">
    <property type="protein sequence ID" value="OHT12795.1"/>
    <property type="molecule type" value="Genomic_DNA"/>
</dbReference>
<evidence type="ECO:0000313" key="2">
    <source>
        <dbReference type="EMBL" id="OHT12795.1"/>
    </source>
</evidence>
<proteinExistence type="predicted"/>
<comment type="caution">
    <text evidence="2">The sequence shown here is derived from an EMBL/GenBank/DDBJ whole genome shotgun (WGS) entry which is preliminary data.</text>
</comment>
<name>A0A1J4KNH9_9EUKA</name>
<dbReference type="Proteomes" id="UP000179807">
    <property type="component" value="Unassembled WGS sequence"/>
</dbReference>
<keyword evidence="3" id="KW-1185">Reference proteome</keyword>
<organism evidence="2 3">
    <name type="scientific">Tritrichomonas foetus</name>
    <dbReference type="NCBI Taxonomy" id="1144522"/>
    <lineage>
        <taxon>Eukaryota</taxon>
        <taxon>Metamonada</taxon>
        <taxon>Parabasalia</taxon>
        <taxon>Tritrichomonadida</taxon>
        <taxon>Tritrichomonadidae</taxon>
        <taxon>Tritrichomonas</taxon>
    </lineage>
</organism>
<accession>A0A1J4KNH9</accession>
<evidence type="ECO:0000256" key="1">
    <source>
        <dbReference type="SAM" id="MobiDB-lite"/>
    </source>
</evidence>
<feature type="compositionally biased region" description="Basic and acidic residues" evidence="1">
    <location>
        <begin position="65"/>
        <end position="74"/>
    </location>
</feature>
<reference evidence="2" key="1">
    <citation type="submission" date="2016-10" db="EMBL/GenBank/DDBJ databases">
        <authorList>
            <person name="Benchimol M."/>
            <person name="Almeida L.G."/>
            <person name="Vasconcelos A.T."/>
            <person name="Perreira-Neves A."/>
            <person name="Rosa I.A."/>
            <person name="Tasca T."/>
            <person name="Bogo M.R."/>
            <person name="de Souza W."/>
        </authorList>
    </citation>
    <scope>NUCLEOTIDE SEQUENCE [LARGE SCALE GENOMIC DNA]</scope>
    <source>
        <strain evidence="2">K</strain>
    </source>
</reference>
<feature type="region of interest" description="Disordered" evidence="1">
    <location>
        <begin position="60"/>
        <end position="87"/>
    </location>
</feature>
<sequence length="155" mass="17823">MSKARNVAINRKKLGRFLDSLKTRTSEELQERKRIGEEYIGIENEFKTIRDTATTIIYPKGPSRFHRETHIETKPKHRSLPPTDEMEEPKYIPASKYALPMAPMPFKVARDSKNASRVLNLSRLRPKKPSSEVNVNEAGPSFPNINIEKLDTTVY</sequence>
<protein>
    <submittedName>
        <fullName evidence="2">Uncharacterized protein</fullName>
    </submittedName>
</protein>